<organism evidence="1 2">
    <name type="scientific">Podospora pseudopauciseta</name>
    <dbReference type="NCBI Taxonomy" id="2093780"/>
    <lineage>
        <taxon>Eukaryota</taxon>
        <taxon>Fungi</taxon>
        <taxon>Dikarya</taxon>
        <taxon>Ascomycota</taxon>
        <taxon>Pezizomycotina</taxon>
        <taxon>Sordariomycetes</taxon>
        <taxon>Sordariomycetidae</taxon>
        <taxon>Sordariales</taxon>
        <taxon>Podosporaceae</taxon>
        <taxon>Podospora</taxon>
    </lineage>
</organism>
<dbReference type="RefSeq" id="XP_062767554.1">
    <property type="nucleotide sequence ID" value="XM_062905825.1"/>
</dbReference>
<gene>
    <name evidence="1" type="ORF">QC763_0058880</name>
</gene>
<dbReference type="GeneID" id="87925895"/>
<proteinExistence type="predicted"/>
<accession>A0ABR0HHN0</accession>
<dbReference type="Proteomes" id="UP001326199">
    <property type="component" value="Unassembled WGS sequence"/>
</dbReference>
<dbReference type="EMBL" id="JAFFHB010000004">
    <property type="protein sequence ID" value="KAK4667588.1"/>
    <property type="molecule type" value="Genomic_DNA"/>
</dbReference>
<comment type="caution">
    <text evidence="1">The sequence shown here is derived from an EMBL/GenBank/DDBJ whole genome shotgun (WGS) entry which is preliminary data.</text>
</comment>
<name>A0ABR0HHN0_9PEZI</name>
<reference evidence="1 2" key="1">
    <citation type="journal article" date="2023" name="bioRxiv">
        <title>High-quality genome assemblies of four members of thePodospora anserinaspecies complex.</title>
        <authorList>
            <person name="Ament-Velasquez S.L."/>
            <person name="Vogan A.A."/>
            <person name="Wallerman O."/>
            <person name="Hartmann F."/>
            <person name="Gautier V."/>
            <person name="Silar P."/>
            <person name="Giraud T."/>
            <person name="Johannesson H."/>
        </authorList>
    </citation>
    <scope>NUCLEOTIDE SEQUENCE [LARGE SCALE GENOMIC DNA]</scope>
    <source>
        <strain evidence="1 2">CBS 411.78</strain>
    </source>
</reference>
<evidence type="ECO:0000313" key="1">
    <source>
        <dbReference type="EMBL" id="KAK4667588.1"/>
    </source>
</evidence>
<keyword evidence="2" id="KW-1185">Reference proteome</keyword>
<evidence type="ECO:0000313" key="2">
    <source>
        <dbReference type="Proteomes" id="UP001326199"/>
    </source>
</evidence>
<sequence length="151" mass="17934">MTSQHFPVTIHFLYITLDFCPDVGPDPYRYWPRHSSTELLTFFTGEDPILNDVNFLVAQLRWNLIEFDERNLPADREHRTGGWREILRDAVLDGKVREDIHPTVEDIISDIEKEHAEEMERRKWEYDGCRAEVLRWQAKTGRRLAVPGREK</sequence>
<protein>
    <submittedName>
        <fullName evidence="1">Uncharacterized protein</fullName>
    </submittedName>
</protein>